<feature type="compositionally biased region" description="Low complexity" evidence="1">
    <location>
        <begin position="56"/>
        <end position="65"/>
    </location>
</feature>
<feature type="compositionally biased region" description="Pro residues" evidence="1">
    <location>
        <begin position="46"/>
        <end position="55"/>
    </location>
</feature>
<proteinExistence type="predicted"/>
<feature type="region of interest" description="Disordered" evidence="1">
    <location>
        <begin position="1"/>
        <end position="85"/>
    </location>
</feature>
<dbReference type="AlphaFoldDB" id="A0AAJ1U322"/>
<feature type="transmembrane region" description="Helical" evidence="2">
    <location>
        <begin position="88"/>
        <end position="109"/>
    </location>
</feature>
<evidence type="ECO:0000313" key="4">
    <source>
        <dbReference type="Proteomes" id="UP001239215"/>
    </source>
</evidence>
<comment type="caution">
    <text evidence="3">The sequence shown here is derived from an EMBL/GenBank/DDBJ whole genome shotgun (WGS) entry which is preliminary data.</text>
</comment>
<name>A0AAJ1U322_9ACTN</name>
<dbReference type="InterPro" id="IPR021787">
    <property type="entry name" value="DUF3352"/>
</dbReference>
<protein>
    <recommendedName>
        <fullName evidence="5">DUF3352 domain-containing protein</fullName>
    </recommendedName>
</protein>
<feature type="region of interest" description="Disordered" evidence="1">
    <location>
        <begin position="488"/>
        <end position="510"/>
    </location>
</feature>
<dbReference type="RefSeq" id="WP_307199056.1">
    <property type="nucleotide sequence ID" value="NZ_JAUTAN010000001.1"/>
</dbReference>
<sequence length="594" mass="61629">MSTQPPDGTGRPEDGPTQPSSPSGWPPHPQQGYPQQPGYPQRPGYPQGPPPPPWIGPGEYGQHPGQHPRQHPGQHPGQHPAPRRRGRWIAGGVAGVLGLSLIGGGVWAWQAYFATGPQAAEALPADTLFYVGLDLDPSGQQKLAALDFLEKFPAFDQEVGLDRDDDVRREIFDGIIGGSPCDDLDFDDDVAPWLGDRFGVAVVPASGDRPQVPELGGDVVVVVQVDDADGAEAAMDDLADCSGAGDELGWAIDGGWMVVTDSDDLAEDVLADAADDPLTSDDTYQRWIDEAGDAGILSAYAAPESATRVVQGLVDDGVIDAAYEDEALESAEDFQGAALTLRFADGGLELETATQATTDGDAPRLTDGTAGELAGDLPADTAAVAAVGLADGWYDALLDQVEASGVDRSEIDDAVADLEDETGWSLPEDVETLLGQGVALSVGGGVDLDALEDGDIEGAEVGATVRSGDADAIADLVDELLDATDAPSDLDLNVTEGEDGTTVGSPSSGYADDLATSGGLDGSDLFRDVVPETDDVHALLFVDVTADGGWLADLLREDGDDELADNVEPLAALGLSVRVDGDVAHTLLRVTTTD</sequence>
<organism evidence="3 4">
    <name type="scientific">Nocardioides zeae</name>
    <dbReference type="NCBI Taxonomy" id="1457234"/>
    <lineage>
        <taxon>Bacteria</taxon>
        <taxon>Bacillati</taxon>
        <taxon>Actinomycetota</taxon>
        <taxon>Actinomycetes</taxon>
        <taxon>Propionibacteriales</taxon>
        <taxon>Nocardioidaceae</taxon>
        <taxon>Nocardioides</taxon>
    </lineage>
</organism>
<evidence type="ECO:0000313" key="3">
    <source>
        <dbReference type="EMBL" id="MDQ1103646.1"/>
    </source>
</evidence>
<gene>
    <name evidence="3" type="ORF">QE405_000930</name>
</gene>
<keyword evidence="2" id="KW-0472">Membrane</keyword>
<evidence type="ECO:0000256" key="1">
    <source>
        <dbReference type="SAM" id="MobiDB-lite"/>
    </source>
</evidence>
<keyword evidence="2" id="KW-1133">Transmembrane helix</keyword>
<accession>A0AAJ1U322</accession>
<reference evidence="3" key="1">
    <citation type="submission" date="2023-07" db="EMBL/GenBank/DDBJ databases">
        <title>Functional and genomic diversity of the sorghum phyllosphere microbiome.</title>
        <authorList>
            <person name="Shade A."/>
        </authorList>
    </citation>
    <scope>NUCLEOTIDE SEQUENCE</scope>
    <source>
        <strain evidence="3">SORGH_AS_1067</strain>
    </source>
</reference>
<dbReference type="EMBL" id="JAUTAN010000001">
    <property type="protein sequence ID" value="MDQ1103646.1"/>
    <property type="molecule type" value="Genomic_DNA"/>
</dbReference>
<dbReference type="Pfam" id="PF11832">
    <property type="entry name" value="DUF3352"/>
    <property type="match status" value="2"/>
</dbReference>
<evidence type="ECO:0000256" key="2">
    <source>
        <dbReference type="SAM" id="Phobius"/>
    </source>
</evidence>
<keyword evidence="2" id="KW-0812">Transmembrane</keyword>
<evidence type="ECO:0008006" key="5">
    <source>
        <dbReference type="Google" id="ProtNLM"/>
    </source>
</evidence>
<feature type="compositionally biased region" description="Low complexity" evidence="1">
    <location>
        <begin position="30"/>
        <end position="45"/>
    </location>
</feature>
<dbReference type="Proteomes" id="UP001239215">
    <property type="component" value="Unassembled WGS sequence"/>
</dbReference>